<dbReference type="InterPro" id="IPR011010">
    <property type="entry name" value="DNA_brk_join_enz"/>
</dbReference>
<evidence type="ECO:0000256" key="5">
    <source>
        <dbReference type="PROSITE-ProRule" id="PRU01248"/>
    </source>
</evidence>
<dbReference type="InterPro" id="IPR010998">
    <property type="entry name" value="Integrase_recombinase_N"/>
</dbReference>
<dbReference type="PANTHER" id="PTHR30349">
    <property type="entry name" value="PHAGE INTEGRASE-RELATED"/>
    <property type="match status" value="1"/>
</dbReference>
<dbReference type="Pfam" id="PF02899">
    <property type="entry name" value="Phage_int_SAM_1"/>
    <property type="match status" value="1"/>
</dbReference>
<keyword evidence="9" id="KW-1185">Reference proteome</keyword>
<dbReference type="InterPro" id="IPR013762">
    <property type="entry name" value="Integrase-like_cat_sf"/>
</dbReference>
<dbReference type="Gene3D" id="1.10.443.10">
    <property type="entry name" value="Intergrase catalytic core"/>
    <property type="match status" value="1"/>
</dbReference>
<dbReference type="PANTHER" id="PTHR30349:SF64">
    <property type="entry name" value="PROPHAGE INTEGRASE INTD-RELATED"/>
    <property type="match status" value="1"/>
</dbReference>
<proteinExistence type="inferred from homology"/>
<dbReference type="Pfam" id="PF00589">
    <property type="entry name" value="Phage_integrase"/>
    <property type="match status" value="1"/>
</dbReference>
<dbReference type="InterPro" id="IPR002104">
    <property type="entry name" value="Integrase_catalytic"/>
</dbReference>
<evidence type="ECO:0000313" key="9">
    <source>
        <dbReference type="Proteomes" id="UP001431776"/>
    </source>
</evidence>
<keyword evidence="2" id="KW-0229">DNA integration</keyword>
<feature type="domain" description="Core-binding (CB)" evidence="7">
    <location>
        <begin position="63"/>
        <end position="146"/>
    </location>
</feature>
<evidence type="ECO:0000256" key="4">
    <source>
        <dbReference type="ARBA" id="ARBA00023172"/>
    </source>
</evidence>
<dbReference type="PROSITE" id="PS51900">
    <property type="entry name" value="CB"/>
    <property type="match status" value="1"/>
</dbReference>
<dbReference type="InterPro" id="IPR050090">
    <property type="entry name" value="Tyrosine_recombinase_XerCD"/>
</dbReference>
<dbReference type="InterPro" id="IPR044068">
    <property type="entry name" value="CB"/>
</dbReference>
<dbReference type="Gene3D" id="1.10.150.130">
    <property type="match status" value="1"/>
</dbReference>
<comment type="caution">
    <text evidence="8">The sequence shown here is derived from an EMBL/GenBank/DDBJ whole genome shotgun (WGS) entry which is preliminary data.</text>
</comment>
<dbReference type="Proteomes" id="UP001431776">
    <property type="component" value="Unassembled WGS sequence"/>
</dbReference>
<dbReference type="PROSITE" id="PS51898">
    <property type="entry name" value="TYR_RECOMBINASE"/>
    <property type="match status" value="1"/>
</dbReference>
<dbReference type="AlphaFoldDB" id="A0AAW6TX20"/>
<evidence type="ECO:0000259" key="6">
    <source>
        <dbReference type="PROSITE" id="PS51898"/>
    </source>
</evidence>
<keyword evidence="4" id="KW-0233">DNA recombination</keyword>
<name>A0AAW6TX20_9BACT</name>
<feature type="non-terminal residue" evidence="8">
    <location>
        <position position="338"/>
    </location>
</feature>
<dbReference type="InterPro" id="IPR004107">
    <property type="entry name" value="Integrase_SAM-like_N"/>
</dbReference>
<gene>
    <name evidence="8" type="ORF">QJ522_04195</name>
</gene>
<organism evidence="8 9">
    <name type="scientific">Anaerobaca lacustris</name>
    <dbReference type="NCBI Taxonomy" id="3044600"/>
    <lineage>
        <taxon>Bacteria</taxon>
        <taxon>Pseudomonadati</taxon>
        <taxon>Planctomycetota</taxon>
        <taxon>Phycisphaerae</taxon>
        <taxon>Sedimentisphaerales</taxon>
        <taxon>Anaerobacaceae</taxon>
        <taxon>Anaerobaca</taxon>
    </lineage>
</organism>
<dbReference type="SUPFAM" id="SSF56349">
    <property type="entry name" value="DNA breaking-rejoining enzymes"/>
    <property type="match status" value="1"/>
</dbReference>
<evidence type="ECO:0000256" key="2">
    <source>
        <dbReference type="ARBA" id="ARBA00022908"/>
    </source>
</evidence>
<keyword evidence="3 5" id="KW-0238">DNA-binding</keyword>
<evidence type="ECO:0000256" key="3">
    <source>
        <dbReference type="ARBA" id="ARBA00023125"/>
    </source>
</evidence>
<protein>
    <submittedName>
        <fullName evidence="8">Tyrosine-type recombinase/integrase</fullName>
    </submittedName>
</protein>
<dbReference type="EMBL" id="JASCXX010000003">
    <property type="protein sequence ID" value="MDI6448234.1"/>
    <property type="molecule type" value="Genomic_DNA"/>
</dbReference>
<accession>A0AAW6TX20</accession>
<dbReference type="GO" id="GO:0015074">
    <property type="term" value="P:DNA integration"/>
    <property type="evidence" value="ECO:0007669"/>
    <property type="project" value="UniProtKB-KW"/>
</dbReference>
<reference evidence="8" key="1">
    <citation type="submission" date="2023-05" db="EMBL/GenBank/DDBJ databases">
        <title>Anaerotaeda fermentans gen. nov., sp. nov., a novel anaerobic planctomycete of the new family within the order Sedimentisphaerales isolated from Taman Peninsula, Russia.</title>
        <authorList>
            <person name="Khomyakova M.A."/>
            <person name="Merkel A.Y."/>
            <person name="Slobodkin A.I."/>
        </authorList>
    </citation>
    <scope>NUCLEOTIDE SEQUENCE</scope>
    <source>
        <strain evidence="8">M17dextr</strain>
    </source>
</reference>
<evidence type="ECO:0000313" key="8">
    <source>
        <dbReference type="EMBL" id="MDI6448234.1"/>
    </source>
</evidence>
<dbReference type="GO" id="GO:0003677">
    <property type="term" value="F:DNA binding"/>
    <property type="evidence" value="ECO:0007669"/>
    <property type="project" value="UniProtKB-UniRule"/>
</dbReference>
<dbReference type="GO" id="GO:0006310">
    <property type="term" value="P:DNA recombination"/>
    <property type="evidence" value="ECO:0007669"/>
    <property type="project" value="UniProtKB-KW"/>
</dbReference>
<comment type="similarity">
    <text evidence="1">Belongs to the 'phage' integrase family.</text>
</comment>
<dbReference type="RefSeq" id="WP_349243640.1">
    <property type="nucleotide sequence ID" value="NZ_JASCXX010000003.1"/>
</dbReference>
<evidence type="ECO:0000256" key="1">
    <source>
        <dbReference type="ARBA" id="ARBA00008857"/>
    </source>
</evidence>
<evidence type="ECO:0000259" key="7">
    <source>
        <dbReference type="PROSITE" id="PS51900"/>
    </source>
</evidence>
<sequence length="338" mass="39211">MPRSRPTSNPISYHRHTKQYYVTRGGKRLYLGSDKEQALRRYHEVGLSGTVRSIEQASPPVDLSAKELANRFLAAQRANWRNPQGTLKSYRDWVGRFLKDHRQLRVAEFTIERFASWKLSLKERGYSPESINHYLSAVRAMFRFAEDTGLMDKAPKLKRVRNEPKQRIGSAEKPIYSADDVRQLVGVADVQLKAMVMLALNCGFGPKDLHDLTWQDIKDGRITLPRSKTGVCQTYLIWPETQELLDQVKERQVVRAIKRSKRTGIHPNETHVFLTKFWHPWSKDSVAEEFRKLCKKAGLPCYGFYRLRHCASTAMSLVANPHIHRRFMRHSQLQQQVA</sequence>
<feature type="domain" description="Tyr recombinase" evidence="6">
    <location>
        <begin position="171"/>
        <end position="338"/>
    </location>
</feature>